<evidence type="ECO:0000313" key="2">
    <source>
        <dbReference type="Proteomes" id="UP001595912"/>
    </source>
</evidence>
<accession>A0ABV9W4J8</accession>
<dbReference type="EMBL" id="JBHSIU010000050">
    <property type="protein sequence ID" value="MFC5003304.1"/>
    <property type="molecule type" value="Genomic_DNA"/>
</dbReference>
<organism evidence="1 2">
    <name type="scientific">Dactylosporangium cerinum</name>
    <dbReference type="NCBI Taxonomy" id="1434730"/>
    <lineage>
        <taxon>Bacteria</taxon>
        <taxon>Bacillati</taxon>
        <taxon>Actinomycetota</taxon>
        <taxon>Actinomycetes</taxon>
        <taxon>Micromonosporales</taxon>
        <taxon>Micromonosporaceae</taxon>
        <taxon>Dactylosporangium</taxon>
    </lineage>
</organism>
<name>A0ABV9W4J8_9ACTN</name>
<proteinExistence type="predicted"/>
<dbReference type="Proteomes" id="UP001595912">
    <property type="component" value="Unassembled WGS sequence"/>
</dbReference>
<reference evidence="2" key="1">
    <citation type="journal article" date="2019" name="Int. J. Syst. Evol. Microbiol.">
        <title>The Global Catalogue of Microorganisms (GCM) 10K type strain sequencing project: providing services to taxonomists for standard genome sequencing and annotation.</title>
        <authorList>
            <consortium name="The Broad Institute Genomics Platform"/>
            <consortium name="The Broad Institute Genome Sequencing Center for Infectious Disease"/>
            <person name="Wu L."/>
            <person name="Ma J."/>
        </authorList>
    </citation>
    <scope>NUCLEOTIDE SEQUENCE [LARGE SCALE GENOMIC DNA]</scope>
    <source>
        <strain evidence="2">CGMCC 4.7152</strain>
    </source>
</reference>
<comment type="caution">
    <text evidence="1">The sequence shown here is derived from an EMBL/GenBank/DDBJ whole genome shotgun (WGS) entry which is preliminary data.</text>
</comment>
<sequence>MENVTQMRSTLGTRMDRHAASRRLKHLATSAAAITTLTGTQLRRRRLHGIRNVA</sequence>
<evidence type="ECO:0000313" key="1">
    <source>
        <dbReference type="EMBL" id="MFC5003304.1"/>
    </source>
</evidence>
<gene>
    <name evidence="1" type="ORF">ACFPIJ_36420</name>
</gene>
<keyword evidence="2" id="KW-1185">Reference proteome</keyword>
<protein>
    <submittedName>
        <fullName evidence="1">Uncharacterized protein</fullName>
    </submittedName>
</protein>